<evidence type="ECO:0000313" key="2">
    <source>
        <dbReference type="EMBL" id="QDQ29212.1"/>
    </source>
</evidence>
<dbReference type="Gene3D" id="3.60.15.10">
    <property type="entry name" value="Ribonuclease Z/Hydroxyacylglutathione hydrolase-like"/>
    <property type="match status" value="1"/>
</dbReference>
<keyword evidence="3" id="KW-1185">Reference proteome</keyword>
<dbReference type="SUPFAM" id="SSF56281">
    <property type="entry name" value="Metallo-hydrolase/oxidoreductase"/>
    <property type="match status" value="1"/>
</dbReference>
<evidence type="ECO:0000259" key="1">
    <source>
        <dbReference type="SMART" id="SM00849"/>
    </source>
</evidence>
<feature type="domain" description="Metallo-beta-lactamase" evidence="1">
    <location>
        <begin position="18"/>
        <end position="221"/>
    </location>
</feature>
<dbReference type="PANTHER" id="PTHR42951:SF17">
    <property type="entry name" value="METALLO-BETA-LACTAMASE DOMAIN-CONTAINING PROTEIN"/>
    <property type="match status" value="1"/>
</dbReference>
<dbReference type="KEGG" id="cari:FNU76_04520"/>
<dbReference type="Pfam" id="PF00753">
    <property type="entry name" value="Lactamase_B"/>
    <property type="match status" value="1"/>
</dbReference>
<keyword evidence="2" id="KW-0378">Hydrolase</keyword>
<dbReference type="InterPro" id="IPR001279">
    <property type="entry name" value="Metallo-B-lactamas"/>
</dbReference>
<dbReference type="InterPro" id="IPR036866">
    <property type="entry name" value="RibonucZ/Hydroxyglut_hydro"/>
</dbReference>
<dbReference type="EMBL" id="CP041730">
    <property type="protein sequence ID" value="QDQ29212.1"/>
    <property type="molecule type" value="Genomic_DNA"/>
</dbReference>
<organism evidence="2 3">
    <name type="scientific">Chitinimonas arctica</name>
    <dbReference type="NCBI Taxonomy" id="2594795"/>
    <lineage>
        <taxon>Bacteria</taxon>
        <taxon>Pseudomonadati</taxon>
        <taxon>Pseudomonadota</taxon>
        <taxon>Betaproteobacteria</taxon>
        <taxon>Neisseriales</taxon>
        <taxon>Chitinibacteraceae</taxon>
        <taxon>Chitinimonas</taxon>
    </lineage>
</organism>
<proteinExistence type="predicted"/>
<evidence type="ECO:0000313" key="3">
    <source>
        <dbReference type="Proteomes" id="UP000317550"/>
    </source>
</evidence>
<dbReference type="PANTHER" id="PTHR42951">
    <property type="entry name" value="METALLO-BETA-LACTAMASE DOMAIN-CONTAINING"/>
    <property type="match status" value="1"/>
</dbReference>
<dbReference type="SMART" id="SM00849">
    <property type="entry name" value="Lactamase_B"/>
    <property type="match status" value="1"/>
</dbReference>
<dbReference type="InterPro" id="IPR050855">
    <property type="entry name" value="NDM-1-like"/>
</dbReference>
<gene>
    <name evidence="2" type="ORF">FNU76_04520</name>
</gene>
<dbReference type="Proteomes" id="UP000317550">
    <property type="component" value="Chromosome"/>
</dbReference>
<accession>A0A516SM36</accession>
<dbReference type="OrthoDB" id="2971563at2"/>
<reference evidence="3" key="1">
    <citation type="submission" date="2019-07" db="EMBL/GenBank/DDBJ databases">
        <title>Chitinimonas sp. nov., isolated from Ny-Alesund, arctica soil.</title>
        <authorList>
            <person name="Xu Q."/>
            <person name="Peng F."/>
        </authorList>
    </citation>
    <scope>NUCLEOTIDE SEQUENCE [LARGE SCALE GENOMIC DNA]</scope>
    <source>
        <strain evidence="3">R3-44</strain>
    </source>
</reference>
<dbReference type="GO" id="GO:0016787">
    <property type="term" value="F:hydrolase activity"/>
    <property type="evidence" value="ECO:0007669"/>
    <property type="project" value="UniProtKB-KW"/>
</dbReference>
<sequence length="251" mass="27021">MPVRNAVISRIPILPGGLVNAHLIHGSQGAILVDAGLPGTERRIDSALRRLGLSFRDIKLIVITHAHVDHAGGTAKLRDLTGAPVAAHVADLPYYRREKAMTFCPTGWFGRLFLRSGLMYEPYAAFEPDILLQADEALDLHRFGVDGVVRHTGGHTAGSLAVELGSRDMLVGDLISSGLLLGGIALTDRPKRPPFEDDPAVVSAVLQRMVLAGGQRFHMGHGGPLDAGDVERHLRKLSRRGALQESALPLR</sequence>
<name>A0A516SM36_9NEIS</name>
<dbReference type="AlphaFoldDB" id="A0A516SM36"/>
<protein>
    <submittedName>
        <fullName evidence="2">MBL fold metallo-hydrolase</fullName>
    </submittedName>
</protein>